<evidence type="ECO:0000256" key="1">
    <source>
        <dbReference type="ARBA" id="ARBA00022612"/>
    </source>
</evidence>
<dbReference type="PANTHER" id="PTHR37813">
    <property type="entry name" value="FELS-2 PROPHAGE PROTEIN"/>
    <property type="match status" value="1"/>
</dbReference>
<keyword evidence="5" id="KW-1185">Reference proteome</keyword>
<evidence type="ECO:0000259" key="3">
    <source>
        <dbReference type="Pfam" id="PF10145"/>
    </source>
</evidence>
<organism evidence="4 5">
    <name type="scientific">Kitasatospora acidiphila</name>
    <dbReference type="NCBI Taxonomy" id="2567942"/>
    <lineage>
        <taxon>Bacteria</taxon>
        <taxon>Bacillati</taxon>
        <taxon>Actinomycetota</taxon>
        <taxon>Actinomycetes</taxon>
        <taxon>Kitasatosporales</taxon>
        <taxon>Streptomycetaceae</taxon>
        <taxon>Kitasatospora</taxon>
    </lineage>
</organism>
<evidence type="ECO:0000313" key="4">
    <source>
        <dbReference type="EMBL" id="TQF04755.1"/>
    </source>
</evidence>
<feature type="transmembrane region" description="Helical" evidence="2">
    <location>
        <begin position="840"/>
        <end position="858"/>
    </location>
</feature>
<accession>A0A540W6V7</accession>
<dbReference type="AlphaFoldDB" id="A0A540W6V7"/>
<keyword evidence="1" id="KW-1188">Viral release from host cell</keyword>
<feature type="domain" description="Phage tail tape measure protein" evidence="3">
    <location>
        <begin position="166"/>
        <end position="369"/>
    </location>
</feature>
<dbReference type="Proteomes" id="UP000319103">
    <property type="component" value="Unassembled WGS sequence"/>
</dbReference>
<name>A0A540W6V7_9ACTN</name>
<protein>
    <submittedName>
        <fullName evidence="4">Phage tail tape measure protein</fullName>
    </submittedName>
</protein>
<keyword evidence="2" id="KW-0812">Transmembrane</keyword>
<dbReference type="RefSeq" id="WP_141635310.1">
    <property type="nucleotide sequence ID" value="NZ_VIGB01000003.1"/>
</dbReference>
<comment type="caution">
    <text evidence="4">The sequence shown here is derived from an EMBL/GenBank/DDBJ whole genome shotgun (WGS) entry which is preliminary data.</text>
</comment>
<dbReference type="PANTHER" id="PTHR37813:SF1">
    <property type="entry name" value="FELS-2 PROPHAGE PROTEIN"/>
    <property type="match status" value="1"/>
</dbReference>
<keyword evidence="2" id="KW-1133">Transmembrane helix</keyword>
<dbReference type="OrthoDB" id="3404808at2"/>
<proteinExistence type="predicted"/>
<dbReference type="NCBIfam" id="TIGR01760">
    <property type="entry name" value="tape_meas_TP901"/>
    <property type="match status" value="1"/>
</dbReference>
<dbReference type="Pfam" id="PF10145">
    <property type="entry name" value="PhageMin_Tail"/>
    <property type="match status" value="1"/>
</dbReference>
<dbReference type="EMBL" id="VIGB01000003">
    <property type="protein sequence ID" value="TQF04755.1"/>
    <property type="molecule type" value="Genomic_DNA"/>
</dbReference>
<reference evidence="4 5" key="1">
    <citation type="submission" date="2019-06" db="EMBL/GenBank/DDBJ databases">
        <title>Description of Kitasatospora acidophila sp. nov. isolated from pine grove soil, and reclassification of Streptomyces novaecaesareae to Kitasatospora novaeceasareae comb. nov.</title>
        <authorList>
            <person name="Kim M.J."/>
        </authorList>
    </citation>
    <scope>NUCLEOTIDE SEQUENCE [LARGE SCALE GENOMIC DNA]</scope>
    <source>
        <strain evidence="4 5">MMS16-CNU292</strain>
    </source>
</reference>
<sequence length="1081" mass="109615">MAEVADLWVTLRSITAPFTEGLATSAAGADEFIAQLEALNVAADETAASLGRIGAGGALGDTEAAASLERLTVAADEAATAIERLAVAQQRSTTSSREAAAASDELGGKWLGLSGVLKGASDFAALGVAGVGYEAVKMATTFQSSTTRLVTSAGEQQSALAQVRQGMLDMAGQVGVSADDLSKAMYYVEAAGYHAADGLTVLKAAAQGAAAEGADTTTVAQALTDVLVDYHLKASDAANVTSQMIAAVAHGKTNLQDFSASFASIVPAASAAGISFQDVMAALSSMTNHGFTAQRASQNLAQALRSLLNPTNKMYDAFQQYGVSSDVLAKKLAGPNGLTDAMEYIAQAATKAGPEGTTAFAAALKSMMGTAPGANAALATVGANYEATADTIKAVGSATADSSGKVAGFALVQQGLGQQLKQLRAGFDSVMIRLGDFMIPKLSEFISLIERKGSPVVHDFASAISGIAAGFDGQAQKRPAGQVATTAGGEQHGGAAAAAQPLTGWQEVGAELRSVADDLSKVGSEASQAFRNLTQAAGPTLQLLGGAGLTALRTVASILSGVVGPAVVTVSHELDAHKGIVRDLIAVALVPLAIRLTALSVIKPVGAIAGLAKDIASFPFSQTKSLISDAKELKANLFGGQVKDSDGVVKDVEGAFPKIRSALQTGWSSLKSGSSSAKDLFSGAFDATKFQAQSAWSFISSGASQMKDSLVSSFNSASFRAAYLWQGVKDGGSQALTWLRSVGSSALTMGSNLGQAAKAGAASAWSGMISGLQSVATAGKAAAASLLEAAVAAGQSALAATRAAIAWVAEKVATLASAVAEGVLTAAEWLLNFALDANPIGLVIIAIVALVAAVIYAWNHFAWFRAGVEVTFRAIEALALWLWHQVFEPAAHGIVAAFDVVGSFFSNLPGEISGFFSDAESWLVDAGSRIIHGLVSGIKSAIGSVKSTLTNLTSDLTSWKGPPEKDAILLKPAGQLLIGGLITGIDDKIPSLRSQLTGLTAEIGSMQPALGPSVANAGALAVAGSAGLGALAVGQPTATNSAGTALPPIVVQVDGRELFKIMQTQALRNGRRNPTTGLVYA</sequence>
<dbReference type="InterPro" id="IPR010090">
    <property type="entry name" value="Phage_tape_meas"/>
</dbReference>
<evidence type="ECO:0000313" key="5">
    <source>
        <dbReference type="Proteomes" id="UP000319103"/>
    </source>
</evidence>
<keyword evidence="2" id="KW-0472">Membrane</keyword>
<evidence type="ECO:0000256" key="2">
    <source>
        <dbReference type="SAM" id="Phobius"/>
    </source>
</evidence>
<gene>
    <name evidence="4" type="ORF">E6W39_24180</name>
</gene>